<feature type="chain" id="PRO_5020753744" evidence="1">
    <location>
        <begin position="24"/>
        <end position="1020"/>
    </location>
</feature>
<dbReference type="InterPro" id="IPR008969">
    <property type="entry name" value="CarboxyPept-like_regulatory"/>
</dbReference>
<dbReference type="Gene3D" id="2.170.130.10">
    <property type="entry name" value="TonB-dependent receptor, plug domain"/>
    <property type="match status" value="1"/>
</dbReference>
<dbReference type="RefSeq" id="WP_073097675.1">
    <property type="nucleotide sequence ID" value="NZ_QOVL01000003.1"/>
</dbReference>
<dbReference type="STRING" id="1122159.SAMN02745246_00975"/>
<accession>A0A4V1KSN7</accession>
<feature type="signal peptide" evidence="1">
    <location>
        <begin position="1"/>
        <end position="23"/>
    </location>
</feature>
<name>A0A4V1KSN7_9FLAO</name>
<dbReference type="SUPFAM" id="SSF49464">
    <property type="entry name" value="Carboxypeptidase regulatory domain-like"/>
    <property type="match status" value="1"/>
</dbReference>
<proteinExistence type="predicted"/>
<dbReference type="InterPro" id="IPR037066">
    <property type="entry name" value="Plug_dom_sf"/>
</dbReference>
<evidence type="ECO:0000313" key="3">
    <source>
        <dbReference type="Proteomes" id="UP000290608"/>
    </source>
</evidence>
<organism evidence="2 3">
    <name type="scientific">Leeuwenhoekiella marinoflava</name>
    <dbReference type="NCBI Taxonomy" id="988"/>
    <lineage>
        <taxon>Bacteria</taxon>
        <taxon>Pseudomonadati</taxon>
        <taxon>Bacteroidota</taxon>
        <taxon>Flavobacteriia</taxon>
        <taxon>Flavobacteriales</taxon>
        <taxon>Flavobacteriaceae</taxon>
        <taxon>Leeuwenhoekiella</taxon>
    </lineage>
</organism>
<dbReference type="SUPFAM" id="SSF56935">
    <property type="entry name" value="Porins"/>
    <property type="match status" value="1"/>
</dbReference>
<keyword evidence="1" id="KW-0732">Signal</keyword>
<sequence>MKYLQTKIVLFALIALFSLEVFAQDDEQLTIEATVLNSDAKPIEGAIIKDQRDNTLAISDDFGFFTTTVDQDSYVNIAASGYKSYTVKVDDEDLGDIILQEGSDDEVQIAFRKVDKENIIAGGVSYVDVPEILEKNYTTYSLDGLNAFVGGFNGGNIWGTSNYLVLVDGVPRSAQSPLPIEIDQVTFLKGVSAVALYGSRAAQGVVLITTKRGEIGDQKIDVRVNAGLFVPKRYAEYLGSAEYMTYYNEARANDGIDPLFTEETIFNHASGSNPYRYPNVNYYSDEYLKKVYQRYDATLQISGGNERARYYTDVGFFRTGDLVDFGQAQNNKTERFNIRGNVDLKINDWIKASIGTNATYYNGRGVNTDYWASAANTRPNRFTPFVPINFIDPGNESAQILIDNSSTIVDDQFLLGGTPLDQTNSFAAIYAGGYNTFTSREFQFNTSVDADLGGFLKGLTFNTMFGVDYSTSYNQSFNNEYAVYQPFWNNVNGEDVIERIDRLGADASNGIQNISGSSYQQTVSFSGQFNYKTSFDEDQHFSAMLIAGGWQQLQSGVYHRLSSANLGLQLAYDYKEKYYVLFNEAAVHSARFAKGQRTGYSPTATLAWKIGKEDFLSDSSIVNDLQLSVSAGVLSTDLGIDNIQGAGDNPYFLSQGVYNQSNGNYYSWRDGALIRTTNSLQGENLDLTFARRKEINVELKGSLFNNTIDFQTAFFSNRVKGNIIQASVLYPSYFTNGFPQSSFIPYINYNNDDRIGLDFDVTYNKNFGDFELAVGVAGLYYDTKAAQRAEEQFENDYQFRQGLPLDARFGLQSDGFFENETDIENSPNQSALAGGNVAPGDIKYIDQNGDGVINDQDQVYLGKAGFNGPPLSGGLHITAKWKDLTFFALATGQTGAYGIKDSPYFWIDGEDKYSAAVRDRWTPATASTATYPRLTSQSGANNFRSSDFWMYSTDRIDLAKIQVSYDLPKAILGNSLFKSLNIYVSGSNLLTISSEVELMELNIGGAPQTRFYNLGVRALF</sequence>
<dbReference type="InterPro" id="IPR023997">
    <property type="entry name" value="TonB-dep_OMP_SusC/RagA_CS"/>
</dbReference>
<comment type="caution">
    <text evidence="2">The sequence shown here is derived from an EMBL/GenBank/DDBJ whole genome shotgun (WGS) entry which is preliminary data.</text>
</comment>
<dbReference type="AlphaFoldDB" id="A0A4V1KSN7"/>
<dbReference type="NCBIfam" id="TIGR04057">
    <property type="entry name" value="SusC_RagA_signa"/>
    <property type="match status" value="1"/>
</dbReference>
<reference evidence="2 3" key="1">
    <citation type="submission" date="2018-07" db="EMBL/GenBank/DDBJ databases">
        <title>Leeuwenhoekiella genomics.</title>
        <authorList>
            <person name="Tahon G."/>
            <person name="Willems A."/>
        </authorList>
    </citation>
    <scope>NUCLEOTIDE SEQUENCE [LARGE SCALE GENOMIC DNA]</scope>
    <source>
        <strain evidence="2 3">LMG 1345</strain>
    </source>
</reference>
<dbReference type="EMBL" id="QOVL01000003">
    <property type="protein sequence ID" value="RXG32378.1"/>
    <property type="molecule type" value="Genomic_DNA"/>
</dbReference>
<dbReference type="NCBIfam" id="TIGR04056">
    <property type="entry name" value="OMP_RagA_SusC"/>
    <property type="match status" value="1"/>
</dbReference>
<dbReference type="Proteomes" id="UP000290608">
    <property type="component" value="Unassembled WGS sequence"/>
</dbReference>
<evidence type="ECO:0000313" key="2">
    <source>
        <dbReference type="EMBL" id="RXG32378.1"/>
    </source>
</evidence>
<dbReference type="InterPro" id="IPR023996">
    <property type="entry name" value="TonB-dep_OMP_SusC/RagA"/>
</dbReference>
<gene>
    <name evidence="2" type="ORF">DSL99_700</name>
</gene>
<evidence type="ECO:0000256" key="1">
    <source>
        <dbReference type="SAM" id="SignalP"/>
    </source>
</evidence>
<protein>
    <submittedName>
        <fullName evidence="2">TonB-linked SusC/RagA family outer membrane protein</fullName>
    </submittedName>
</protein>